<dbReference type="InterPro" id="IPR036188">
    <property type="entry name" value="FAD/NAD-bd_sf"/>
</dbReference>
<protein>
    <recommendedName>
        <fullName evidence="3">Amine oxidase domain-containing protein</fullName>
    </recommendedName>
</protein>
<proteinExistence type="predicted"/>
<dbReference type="GO" id="GO:0050660">
    <property type="term" value="F:flavin adenine dinucleotide binding"/>
    <property type="evidence" value="ECO:0007669"/>
    <property type="project" value="TreeGrafter"/>
</dbReference>
<dbReference type="PANTHER" id="PTHR21197:SF0">
    <property type="entry name" value="UDP-GALACTOPYRANOSE MUTASE"/>
    <property type="match status" value="1"/>
</dbReference>
<dbReference type="SUPFAM" id="SSF51971">
    <property type="entry name" value="Nucleotide-binding domain"/>
    <property type="match status" value="1"/>
</dbReference>
<evidence type="ECO:0000313" key="2">
    <source>
        <dbReference type="Proteomes" id="UP000315010"/>
    </source>
</evidence>
<dbReference type="Proteomes" id="UP000315010">
    <property type="component" value="Unassembled WGS sequence"/>
</dbReference>
<dbReference type="GO" id="GO:0005829">
    <property type="term" value="C:cytosol"/>
    <property type="evidence" value="ECO:0007669"/>
    <property type="project" value="TreeGrafter"/>
</dbReference>
<dbReference type="Pfam" id="PF13450">
    <property type="entry name" value="NAD_binding_8"/>
    <property type="match status" value="1"/>
</dbReference>
<comment type="caution">
    <text evidence="1">The sequence shown here is derived from an EMBL/GenBank/DDBJ whole genome shotgun (WGS) entry which is preliminary data.</text>
</comment>
<dbReference type="GO" id="GO:0008767">
    <property type="term" value="F:UDP-galactopyranose mutase activity"/>
    <property type="evidence" value="ECO:0007669"/>
    <property type="project" value="TreeGrafter"/>
</dbReference>
<gene>
    <name evidence="1" type="ORF">CA13_52410</name>
</gene>
<sequence length="229" mass="25556">MGPNGNQSGTRSRKGIVLKDNRVNRLADSDDPSCNQVIIIGAGPAGLTAAFELVTRTNLKPIVLEATDCVGGISRTTVHNGNRIDLGGHRFFSKSDRVMAWWQRMMPLQGTDANDSIGLKYQGQARTIDGDGNGPDPETTENVMLVRQRKSRIYFLGKLFNYPLSLSATTVKGLGMVRMTRIAISYLRSSLWPIRPENHLEDFFINRFGRELYRTFFNVLYRKSLGGSL</sequence>
<name>A0A5C5Z995_9BACT</name>
<accession>A0A5C5Z995</accession>
<evidence type="ECO:0000313" key="1">
    <source>
        <dbReference type="EMBL" id="TWT83770.1"/>
    </source>
</evidence>
<dbReference type="PANTHER" id="PTHR21197">
    <property type="entry name" value="UDP-GALACTOPYRANOSE MUTASE"/>
    <property type="match status" value="1"/>
</dbReference>
<organism evidence="1 2">
    <name type="scientific">Novipirellula herctigrandis</name>
    <dbReference type="NCBI Taxonomy" id="2527986"/>
    <lineage>
        <taxon>Bacteria</taxon>
        <taxon>Pseudomonadati</taxon>
        <taxon>Planctomycetota</taxon>
        <taxon>Planctomycetia</taxon>
        <taxon>Pirellulales</taxon>
        <taxon>Pirellulaceae</taxon>
        <taxon>Novipirellula</taxon>
    </lineage>
</organism>
<dbReference type="Gene3D" id="3.50.50.60">
    <property type="entry name" value="FAD/NAD(P)-binding domain"/>
    <property type="match status" value="1"/>
</dbReference>
<keyword evidence="2" id="KW-1185">Reference proteome</keyword>
<dbReference type="EMBL" id="SJPJ01000001">
    <property type="protein sequence ID" value="TWT83770.1"/>
    <property type="molecule type" value="Genomic_DNA"/>
</dbReference>
<evidence type="ECO:0008006" key="3">
    <source>
        <dbReference type="Google" id="ProtNLM"/>
    </source>
</evidence>
<reference evidence="1 2" key="1">
    <citation type="submission" date="2019-02" db="EMBL/GenBank/DDBJ databases">
        <title>Deep-cultivation of Planctomycetes and their phenomic and genomic characterization uncovers novel biology.</title>
        <authorList>
            <person name="Wiegand S."/>
            <person name="Jogler M."/>
            <person name="Boedeker C."/>
            <person name="Pinto D."/>
            <person name="Vollmers J."/>
            <person name="Rivas-Marin E."/>
            <person name="Kohn T."/>
            <person name="Peeters S.H."/>
            <person name="Heuer A."/>
            <person name="Rast P."/>
            <person name="Oberbeckmann S."/>
            <person name="Bunk B."/>
            <person name="Jeske O."/>
            <person name="Meyerdierks A."/>
            <person name="Storesund J.E."/>
            <person name="Kallscheuer N."/>
            <person name="Luecker S."/>
            <person name="Lage O.M."/>
            <person name="Pohl T."/>
            <person name="Merkel B.J."/>
            <person name="Hornburger P."/>
            <person name="Mueller R.-W."/>
            <person name="Bruemmer F."/>
            <person name="Labrenz M."/>
            <person name="Spormann A.M."/>
            <person name="Op Den Camp H."/>
            <person name="Overmann J."/>
            <person name="Amann R."/>
            <person name="Jetten M.S.M."/>
            <person name="Mascher T."/>
            <person name="Medema M.H."/>
            <person name="Devos D.P."/>
            <person name="Kaster A.-K."/>
            <person name="Ovreas L."/>
            <person name="Rohde M."/>
            <person name="Galperin M.Y."/>
            <person name="Jogler C."/>
        </authorList>
    </citation>
    <scope>NUCLEOTIDE SEQUENCE [LARGE SCALE GENOMIC DNA]</scope>
    <source>
        <strain evidence="1 2">CA13</strain>
    </source>
</reference>
<dbReference type="AlphaFoldDB" id="A0A5C5Z995"/>